<dbReference type="Gene3D" id="1.10.1040.10">
    <property type="entry name" value="N-(1-d-carboxylethyl)-l-norvaline Dehydrogenase, domain 2"/>
    <property type="match status" value="1"/>
</dbReference>
<dbReference type="PANTHER" id="PTHR43580:SF2">
    <property type="entry name" value="CYTOKINE-LIKE NUCLEAR FACTOR N-PAC"/>
    <property type="match status" value="1"/>
</dbReference>
<dbReference type="Proteomes" id="UP000198243">
    <property type="component" value="Chromosome I"/>
</dbReference>
<dbReference type="Pfam" id="PF14833">
    <property type="entry name" value="NAD_binding_11"/>
    <property type="match status" value="1"/>
</dbReference>
<protein>
    <submittedName>
        <fullName evidence="3">3-hydroxyisobutyrate dehydrogenase</fullName>
    </submittedName>
</protein>
<dbReference type="InterPro" id="IPR013328">
    <property type="entry name" value="6PGD_dom2"/>
</dbReference>
<feature type="domain" description="6-phosphogluconate dehydrogenase NADP-binding" evidence="1">
    <location>
        <begin position="157"/>
        <end position="310"/>
    </location>
</feature>
<dbReference type="GO" id="GO:0050661">
    <property type="term" value="F:NADP binding"/>
    <property type="evidence" value="ECO:0007669"/>
    <property type="project" value="InterPro"/>
</dbReference>
<dbReference type="InterPro" id="IPR029154">
    <property type="entry name" value="HIBADH-like_NADP-bd"/>
</dbReference>
<evidence type="ECO:0000313" key="3">
    <source>
        <dbReference type="EMBL" id="SCF06859.1"/>
    </source>
</evidence>
<dbReference type="Pfam" id="PF03446">
    <property type="entry name" value="NAD_binding_2"/>
    <property type="match status" value="1"/>
</dbReference>
<dbReference type="SUPFAM" id="SSF51735">
    <property type="entry name" value="NAD(P)-binding Rossmann-fold domains"/>
    <property type="match status" value="1"/>
</dbReference>
<feature type="domain" description="3-hydroxyisobutyrate dehydrogenase-like NAD-binding" evidence="2">
    <location>
        <begin position="317"/>
        <end position="435"/>
    </location>
</feature>
<dbReference type="InterPro" id="IPR051265">
    <property type="entry name" value="HIBADH-related_NP60_sf"/>
</dbReference>
<gene>
    <name evidence="3" type="ORF">GA0070607_5137</name>
</gene>
<sequence length="443" mass="46202">MMAGLVVLKPGVDWSATSGLFDWTLEFLIARLSDRQTAAHLQEIVDDNLGSFWIDDLPAAARQEVVDHWRDGLVAAGEQQLPDTEHKADVIRHLQELVDATYSAGVAGPNEPAQSMSGRQSAATPYWLNGVTDHLDPLRRERAAVKPRSWQDWPMATVAVIGLGGMGSRIAGRLLDAGHDLVVWNRTPQRASDLVARGAVAADSPAEAARRADLVITMLADPAALQEVAEGPQGILAGATASTTLAEMSTVGPPAVRRLAEMLPDGVGLLDAPVLGSVSEAESGSLRIFVGGPEQLAQRWMPVLGALGSPMHVGPLGAGAAAKLVANSTLFGVLAVLGEALALADGLGLPRDTAFEVLSATPVGSQADRRRPAVESGQFPLRFALSLALKDADLVVSAAESAGVDLPVAAAARQWVASAREAGLGDRDYSAVIAHITDAARSA</sequence>
<evidence type="ECO:0000313" key="4">
    <source>
        <dbReference type="Proteomes" id="UP000198243"/>
    </source>
</evidence>
<dbReference type="AlphaFoldDB" id="A0A1C4XEC4"/>
<dbReference type="PANTHER" id="PTHR43580">
    <property type="entry name" value="OXIDOREDUCTASE GLYR1-RELATED"/>
    <property type="match status" value="1"/>
</dbReference>
<dbReference type="SUPFAM" id="SSF48179">
    <property type="entry name" value="6-phosphogluconate dehydrogenase C-terminal domain-like"/>
    <property type="match status" value="1"/>
</dbReference>
<reference evidence="4" key="1">
    <citation type="submission" date="2016-06" db="EMBL/GenBank/DDBJ databases">
        <authorList>
            <person name="Varghese N."/>
            <person name="Submissions Spin"/>
        </authorList>
    </citation>
    <scope>NUCLEOTIDE SEQUENCE [LARGE SCALE GENOMIC DNA]</scope>
    <source>
        <strain evidence="4">DSM 44875</strain>
    </source>
</reference>
<dbReference type="InterPro" id="IPR008927">
    <property type="entry name" value="6-PGluconate_DH-like_C_sf"/>
</dbReference>
<evidence type="ECO:0000259" key="1">
    <source>
        <dbReference type="Pfam" id="PF03446"/>
    </source>
</evidence>
<dbReference type="EMBL" id="LT607412">
    <property type="protein sequence ID" value="SCF06859.1"/>
    <property type="molecule type" value="Genomic_DNA"/>
</dbReference>
<dbReference type="InterPro" id="IPR006115">
    <property type="entry name" value="6PGDH_NADP-bd"/>
</dbReference>
<keyword evidence="4" id="KW-1185">Reference proteome</keyword>
<accession>A0A1C4XEC4</accession>
<dbReference type="InterPro" id="IPR036291">
    <property type="entry name" value="NAD(P)-bd_dom_sf"/>
</dbReference>
<name>A0A1C4XEC4_9ACTN</name>
<organism evidence="3 4">
    <name type="scientific">Micromonospora coriariae</name>
    <dbReference type="NCBI Taxonomy" id="285665"/>
    <lineage>
        <taxon>Bacteria</taxon>
        <taxon>Bacillati</taxon>
        <taxon>Actinomycetota</taxon>
        <taxon>Actinomycetes</taxon>
        <taxon>Micromonosporales</taxon>
        <taxon>Micromonosporaceae</taxon>
        <taxon>Micromonospora</taxon>
    </lineage>
</organism>
<proteinExistence type="predicted"/>
<evidence type="ECO:0000259" key="2">
    <source>
        <dbReference type="Pfam" id="PF14833"/>
    </source>
</evidence>
<dbReference type="Gene3D" id="3.40.50.720">
    <property type="entry name" value="NAD(P)-binding Rossmann-like Domain"/>
    <property type="match status" value="1"/>
</dbReference>
<dbReference type="GO" id="GO:0051287">
    <property type="term" value="F:NAD binding"/>
    <property type="evidence" value="ECO:0007669"/>
    <property type="project" value="InterPro"/>
</dbReference>